<organism evidence="2 3">
    <name type="scientific">Sphingomonas swuensis</name>
    <dbReference type="NCBI Taxonomy" id="977800"/>
    <lineage>
        <taxon>Bacteria</taxon>
        <taxon>Pseudomonadati</taxon>
        <taxon>Pseudomonadota</taxon>
        <taxon>Alphaproteobacteria</taxon>
        <taxon>Sphingomonadales</taxon>
        <taxon>Sphingomonadaceae</taxon>
        <taxon>Sphingomonas</taxon>
    </lineage>
</organism>
<evidence type="ECO:0000256" key="1">
    <source>
        <dbReference type="SAM" id="SignalP"/>
    </source>
</evidence>
<protein>
    <submittedName>
        <fullName evidence="2">Acyloxyacyl hydrolase</fullName>
    </submittedName>
</protein>
<keyword evidence="1" id="KW-0732">Signal</keyword>
<reference evidence="3" key="1">
    <citation type="journal article" date="2019" name="Int. J. Syst. Evol. Microbiol.">
        <title>The Global Catalogue of Microorganisms (GCM) 10K type strain sequencing project: providing services to taxonomists for standard genome sequencing and annotation.</title>
        <authorList>
            <consortium name="The Broad Institute Genomics Platform"/>
            <consortium name="The Broad Institute Genome Sequencing Center for Infectious Disease"/>
            <person name="Wu L."/>
            <person name="Ma J."/>
        </authorList>
    </citation>
    <scope>NUCLEOTIDE SEQUENCE [LARGE SCALE GENOMIC DNA]</scope>
    <source>
        <strain evidence="3">JCM 17563</strain>
    </source>
</reference>
<sequence>MRLLLGIALAVLVPASASASELFTGVHAHAVNTPLSLESDLEGGTDLSLGIRGDRIGRTPLQPYAFVSVNTAGDTNFAAAGLSARFGRQIYIRPGIGIAVHSGSAANSNRPDRIAFGSRVLFEPELAVGAALNDRLSLEASWVHFSHGQIFGKQNPGIDNIGVRLNLKL</sequence>
<dbReference type="EMBL" id="BAABBQ010000001">
    <property type="protein sequence ID" value="GAA4024169.1"/>
    <property type="molecule type" value="Genomic_DNA"/>
</dbReference>
<dbReference type="Pfam" id="PF09411">
    <property type="entry name" value="PagL"/>
    <property type="match status" value="1"/>
</dbReference>
<evidence type="ECO:0000313" key="3">
    <source>
        <dbReference type="Proteomes" id="UP001500235"/>
    </source>
</evidence>
<comment type="caution">
    <text evidence="2">The sequence shown here is derived from an EMBL/GenBank/DDBJ whole genome shotgun (WGS) entry which is preliminary data.</text>
</comment>
<dbReference type="InterPro" id="IPR018550">
    <property type="entry name" value="Lipid-A_deacylase-rel"/>
</dbReference>
<dbReference type="GO" id="GO:0016787">
    <property type="term" value="F:hydrolase activity"/>
    <property type="evidence" value="ECO:0007669"/>
    <property type="project" value="UniProtKB-KW"/>
</dbReference>
<evidence type="ECO:0000313" key="2">
    <source>
        <dbReference type="EMBL" id="GAA4024169.1"/>
    </source>
</evidence>
<feature type="signal peptide" evidence="1">
    <location>
        <begin position="1"/>
        <end position="19"/>
    </location>
</feature>
<proteinExistence type="predicted"/>
<dbReference type="RefSeq" id="WP_344707852.1">
    <property type="nucleotide sequence ID" value="NZ_BAABBQ010000001.1"/>
</dbReference>
<gene>
    <name evidence="2" type="ORF">GCM10022280_26280</name>
</gene>
<dbReference type="Proteomes" id="UP001500235">
    <property type="component" value="Unassembled WGS sequence"/>
</dbReference>
<keyword evidence="2" id="KW-0378">Hydrolase</keyword>
<name>A0ABP7TCV0_9SPHN</name>
<accession>A0ABP7TCV0</accession>
<feature type="chain" id="PRO_5046926236" evidence="1">
    <location>
        <begin position="20"/>
        <end position="169"/>
    </location>
</feature>
<keyword evidence="3" id="KW-1185">Reference proteome</keyword>
<dbReference type="Gene3D" id="2.40.160.20">
    <property type="match status" value="1"/>
</dbReference>